<dbReference type="EMBL" id="MCGR01000094">
    <property type="protein sequence ID" value="ORY54866.1"/>
    <property type="molecule type" value="Genomic_DNA"/>
</dbReference>
<dbReference type="Proteomes" id="UP000193467">
    <property type="component" value="Unassembled WGS sequence"/>
</dbReference>
<protein>
    <submittedName>
        <fullName evidence="1">Uncharacterized protein</fullName>
    </submittedName>
</protein>
<dbReference type="InParanoid" id="A0A1Y2D713"/>
<reference evidence="1 2" key="1">
    <citation type="submission" date="2016-07" db="EMBL/GenBank/DDBJ databases">
        <title>Pervasive Adenine N6-methylation of Active Genes in Fungi.</title>
        <authorList>
            <consortium name="DOE Joint Genome Institute"/>
            <person name="Mondo S.J."/>
            <person name="Dannebaum R.O."/>
            <person name="Kuo R.C."/>
            <person name="Labutti K."/>
            <person name="Haridas S."/>
            <person name="Kuo A."/>
            <person name="Salamov A."/>
            <person name="Ahrendt S.R."/>
            <person name="Lipzen A."/>
            <person name="Sullivan W."/>
            <person name="Andreopoulos W.B."/>
            <person name="Clum A."/>
            <person name="Lindquist E."/>
            <person name="Daum C."/>
            <person name="Ramamoorthy G.K."/>
            <person name="Gryganskyi A."/>
            <person name="Culley D."/>
            <person name="Magnuson J.K."/>
            <person name="James T.Y."/>
            <person name="O'Malley M.A."/>
            <person name="Stajich J.E."/>
            <person name="Spatafora J.W."/>
            <person name="Visel A."/>
            <person name="Grigoriev I.V."/>
        </authorList>
    </citation>
    <scope>NUCLEOTIDE SEQUENCE [LARGE SCALE GENOMIC DNA]</scope>
    <source>
        <strain evidence="1 2">62-1032</strain>
    </source>
</reference>
<sequence length="221" mass="25320">MSVTVFFNYDYRTQPGELFSFRRGPFHSALTVSDFPPSPEELAFPATFHSQATFDLLQAYTSTIRDYLLPPPRPTEWILLSPAALHRLCLDSVDRSNAEPLQQWIKNVQDQLGAPGVRQAYAASWFHLRCPPPKRGKRGGSKRDWERWIEARFLKRLMYEVELCIAAWDPLYRLLIDYKSTGQLESWSPPTLCDSSTSSDFEVIDSTAHQHLMAFSTPPPP</sequence>
<accession>A0A1Y2D713</accession>
<name>A0A1Y2D713_9BASI</name>
<evidence type="ECO:0000313" key="2">
    <source>
        <dbReference type="Proteomes" id="UP000193467"/>
    </source>
</evidence>
<gene>
    <name evidence="1" type="ORF">BCR35DRAFT_224204</name>
</gene>
<proteinExistence type="predicted"/>
<dbReference type="AlphaFoldDB" id="A0A1Y2D713"/>
<comment type="caution">
    <text evidence="1">The sequence shown here is derived from an EMBL/GenBank/DDBJ whole genome shotgun (WGS) entry which is preliminary data.</text>
</comment>
<evidence type="ECO:0000313" key="1">
    <source>
        <dbReference type="EMBL" id="ORY54866.1"/>
    </source>
</evidence>
<keyword evidence="2" id="KW-1185">Reference proteome</keyword>
<organism evidence="1 2">
    <name type="scientific">Leucosporidium creatinivorum</name>
    <dbReference type="NCBI Taxonomy" id="106004"/>
    <lineage>
        <taxon>Eukaryota</taxon>
        <taxon>Fungi</taxon>
        <taxon>Dikarya</taxon>
        <taxon>Basidiomycota</taxon>
        <taxon>Pucciniomycotina</taxon>
        <taxon>Microbotryomycetes</taxon>
        <taxon>Leucosporidiales</taxon>
        <taxon>Leucosporidium</taxon>
    </lineage>
</organism>